<dbReference type="RefSeq" id="WP_167935336.1">
    <property type="nucleotide sequence ID" value="NZ_JAAVJB010000294.1"/>
</dbReference>
<keyword evidence="4" id="KW-1185">Reference proteome</keyword>
<proteinExistence type="predicted"/>
<gene>
    <name evidence="3" type="ORF">HCJ92_21870</name>
</gene>
<accession>A0ABX1AXA2</accession>
<dbReference type="GO" id="GO:0005524">
    <property type="term" value="F:ATP binding"/>
    <property type="evidence" value="ECO:0007669"/>
    <property type="project" value="UniProtKB-KW"/>
</dbReference>
<dbReference type="PANTHER" id="PTHR43038">
    <property type="entry name" value="ATP-BINDING CASSETTE, SUB-FAMILY H, MEMBER 1"/>
    <property type="match status" value="1"/>
</dbReference>
<keyword evidence="3" id="KW-0547">Nucleotide-binding</keyword>
<feature type="domain" description="ABC transporter" evidence="2">
    <location>
        <begin position="7"/>
        <end position="240"/>
    </location>
</feature>
<dbReference type="SUPFAM" id="SSF52540">
    <property type="entry name" value="P-loop containing nucleoside triphosphate hydrolases"/>
    <property type="match status" value="1"/>
</dbReference>
<evidence type="ECO:0000256" key="1">
    <source>
        <dbReference type="SAM" id="MobiDB-lite"/>
    </source>
</evidence>
<dbReference type="Pfam" id="PF00005">
    <property type="entry name" value="ABC_tran"/>
    <property type="match status" value="1"/>
</dbReference>
<feature type="region of interest" description="Disordered" evidence="1">
    <location>
        <begin position="43"/>
        <end position="62"/>
    </location>
</feature>
<dbReference type="EMBL" id="JAAVJB010000294">
    <property type="protein sequence ID" value="NJP68862.1"/>
    <property type="molecule type" value="Genomic_DNA"/>
</dbReference>
<dbReference type="Gene3D" id="3.40.50.300">
    <property type="entry name" value="P-loop containing nucleotide triphosphate hydrolases"/>
    <property type="match status" value="1"/>
</dbReference>
<organism evidence="3 4">
    <name type="scientific">Streptomyces spiramenti</name>
    <dbReference type="NCBI Taxonomy" id="2720606"/>
    <lineage>
        <taxon>Bacteria</taxon>
        <taxon>Bacillati</taxon>
        <taxon>Actinomycetota</taxon>
        <taxon>Actinomycetes</taxon>
        <taxon>Kitasatosporales</taxon>
        <taxon>Streptomycetaceae</taxon>
        <taxon>Streptomyces</taxon>
    </lineage>
</organism>
<evidence type="ECO:0000259" key="2">
    <source>
        <dbReference type="PROSITE" id="PS50893"/>
    </source>
</evidence>
<name>A0ABX1AXA2_9ACTN</name>
<dbReference type="InterPro" id="IPR027417">
    <property type="entry name" value="P-loop_NTPase"/>
</dbReference>
<dbReference type="PROSITE" id="PS50893">
    <property type="entry name" value="ABC_TRANSPORTER_2"/>
    <property type="match status" value="1"/>
</dbReference>
<reference evidence="3 4" key="1">
    <citation type="submission" date="2020-03" db="EMBL/GenBank/DDBJ databases">
        <title>Draft genome of Streptomyces sp. ventii, isolated from the Axial Seamount in the Pacific Ocean, and resequencing of the two type strains Streptomyces lonarensis strain NCL 716 and Streptomyces bohaiensis strain 11A07.</title>
        <authorList>
            <person name="Loughran R.M."/>
            <person name="Pfannmuller K.M."/>
            <person name="Wasson B.J."/>
            <person name="Deadmond M.C."/>
            <person name="Paddock B.E."/>
            <person name="Koyack M.J."/>
            <person name="Gallegos D.A."/>
            <person name="Mitchell E.A."/>
            <person name="Ushijima B."/>
            <person name="Saw J.H."/>
            <person name="Mcphail K.L."/>
            <person name="Videau P."/>
        </authorList>
    </citation>
    <scope>NUCLEOTIDE SEQUENCE [LARGE SCALE GENOMIC DNA]</scope>
    <source>
        <strain evidence="4">5675061</strain>
    </source>
</reference>
<dbReference type="InterPro" id="IPR003439">
    <property type="entry name" value="ABC_transporter-like_ATP-bd"/>
</dbReference>
<evidence type="ECO:0000313" key="4">
    <source>
        <dbReference type="Proteomes" id="UP000746503"/>
    </source>
</evidence>
<comment type="caution">
    <text evidence="3">The sequence shown here is derived from an EMBL/GenBank/DDBJ whole genome shotgun (WGS) entry which is preliminary data.</text>
</comment>
<evidence type="ECO:0000313" key="3">
    <source>
        <dbReference type="EMBL" id="NJP68862.1"/>
    </source>
</evidence>
<dbReference type="PANTHER" id="PTHR43038:SF7">
    <property type="entry name" value="ABC TRANSPORT SYSTEM ATP-BINDING PROTEIN"/>
    <property type="match status" value="1"/>
</dbReference>
<protein>
    <submittedName>
        <fullName evidence="3">ATP-binding cassette domain-containing protein</fullName>
    </submittedName>
</protein>
<dbReference type="Proteomes" id="UP000746503">
    <property type="component" value="Unassembled WGS sequence"/>
</dbReference>
<keyword evidence="3" id="KW-0067">ATP-binding</keyword>
<sequence length="241" mass="25798">MDDGAGLRLTGVHKTYGRREVLRGASLEVPAGALVCVTAAADTPGRGGGQRTAPEGAANRSAGRTTLARIAAGRLPADRGRVERTAAAGFCPQQAVLNDTLTVDEHLRYFQATYRLRDTRRALELLDQLGAGHLRHEDAGALDPTSRQKVNLTLALMHDPALLVLDDPCQELDRETRRRFWEVVCGLRDQGRSVLVVGRLAPEPGTFDSLRLADAVLELVEGRLAAVRRPAGVAASRGSAA</sequence>